<organism evidence="4 5">
    <name type="scientific">Anopheles dirus</name>
    <dbReference type="NCBI Taxonomy" id="7168"/>
    <lineage>
        <taxon>Eukaryota</taxon>
        <taxon>Metazoa</taxon>
        <taxon>Ecdysozoa</taxon>
        <taxon>Arthropoda</taxon>
        <taxon>Hexapoda</taxon>
        <taxon>Insecta</taxon>
        <taxon>Pterygota</taxon>
        <taxon>Neoptera</taxon>
        <taxon>Endopterygota</taxon>
        <taxon>Diptera</taxon>
        <taxon>Nematocera</taxon>
        <taxon>Culicoidea</taxon>
        <taxon>Culicidae</taxon>
        <taxon>Anophelinae</taxon>
        <taxon>Anopheles</taxon>
    </lineage>
</organism>
<evidence type="ECO:0008006" key="6">
    <source>
        <dbReference type="Google" id="ProtNLM"/>
    </source>
</evidence>
<name>A0A182NUD4_9DIPT</name>
<evidence type="ECO:0000313" key="4">
    <source>
        <dbReference type="EnsemblMetazoa" id="ADIR011276-PA"/>
    </source>
</evidence>
<proteinExistence type="predicted"/>
<evidence type="ECO:0000256" key="2">
    <source>
        <dbReference type="SAM" id="Phobius"/>
    </source>
</evidence>
<dbReference type="AlphaFoldDB" id="A0A182NUD4"/>
<dbReference type="VEuPathDB" id="VectorBase:ADIR011276"/>
<dbReference type="Proteomes" id="UP000075884">
    <property type="component" value="Unassembled WGS sequence"/>
</dbReference>
<protein>
    <recommendedName>
        <fullName evidence="6">Protein sleepless</fullName>
    </recommendedName>
</protein>
<keyword evidence="2" id="KW-0472">Membrane</keyword>
<feature type="chain" id="PRO_5008130562" description="Protein sleepless" evidence="3">
    <location>
        <begin position="23"/>
        <end position="183"/>
    </location>
</feature>
<reference evidence="4" key="2">
    <citation type="submission" date="2020-05" db="UniProtKB">
        <authorList>
            <consortium name="EnsemblMetazoa"/>
        </authorList>
    </citation>
    <scope>IDENTIFICATION</scope>
    <source>
        <strain evidence="4">WRAIR2</strain>
    </source>
</reference>
<keyword evidence="2" id="KW-0812">Transmembrane</keyword>
<dbReference type="EnsemblMetazoa" id="ADIR011276-RA">
    <property type="protein sequence ID" value="ADIR011276-PA"/>
    <property type="gene ID" value="ADIR011276"/>
</dbReference>
<sequence>MKVKLATAWLLCVVFSVNQASGALQCYVCENCPDPYEAASSHYQACPLDDSTTTTQPPPGGDTTVLTPPPLPTSDGQTTTEGPAGTPPTPETPVITPPTLPGRRKRQTPNGYRCFRIEHASTVRRGCAAFLGSDPDTCASVNGGVTPNNCRICDWDGCNSAAGVRVSLVALVLAVLAAVALKQ</sequence>
<feature type="transmembrane region" description="Helical" evidence="2">
    <location>
        <begin position="162"/>
        <end position="181"/>
    </location>
</feature>
<keyword evidence="3" id="KW-0732">Signal</keyword>
<feature type="region of interest" description="Disordered" evidence="1">
    <location>
        <begin position="49"/>
        <end position="108"/>
    </location>
</feature>
<keyword evidence="2" id="KW-1133">Transmembrane helix</keyword>
<evidence type="ECO:0000256" key="1">
    <source>
        <dbReference type="SAM" id="MobiDB-lite"/>
    </source>
</evidence>
<keyword evidence="5" id="KW-1185">Reference proteome</keyword>
<dbReference type="STRING" id="7168.A0A182NUD4"/>
<evidence type="ECO:0000256" key="3">
    <source>
        <dbReference type="SAM" id="SignalP"/>
    </source>
</evidence>
<reference evidence="5" key="1">
    <citation type="submission" date="2013-03" db="EMBL/GenBank/DDBJ databases">
        <title>The Genome Sequence of Anopheles dirus WRAIR2.</title>
        <authorList>
            <consortium name="The Broad Institute Genomics Platform"/>
            <person name="Neafsey D.E."/>
            <person name="Walton C."/>
            <person name="Walker B."/>
            <person name="Young S.K."/>
            <person name="Zeng Q."/>
            <person name="Gargeya S."/>
            <person name="Fitzgerald M."/>
            <person name="Haas B."/>
            <person name="Abouelleil A."/>
            <person name="Allen A.W."/>
            <person name="Alvarado L."/>
            <person name="Arachchi H.M."/>
            <person name="Berlin A.M."/>
            <person name="Chapman S.B."/>
            <person name="Gainer-Dewar J."/>
            <person name="Goldberg J."/>
            <person name="Griggs A."/>
            <person name="Gujja S."/>
            <person name="Hansen M."/>
            <person name="Howarth C."/>
            <person name="Imamovic A."/>
            <person name="Ireland A."/>
            <person name="Larimer J."/>
            <person name="McCowan C."/>
            <person name="Murphy C."/>
            <person name="Pearson M."/>
            <person name="Poon T.W."/>
            <person name="Priest M."/>
            <person name="Roberts A."/>
            <person name="Saif S."/>
            <person name="Shea T."/>
            <person name="Sisk P."/>
            <person name="Sykes S."/>
            <person name="Wortman J."/>
            <person name="Nusbaum C."/>
            <person name="Birren B."/>
        </authorList>
    </citation>
    <scope>NUCLEOTIDE SEQUENCE [LARGE SCALE GENOMIC DNA]</scope>
    <source>
        <strain evidence="5">WRAIR2</strain>
    </source>
</reference>
<evidence type="ECO:0000313" key="5">
    <source>
        <dbReference type="Proteomes" id="UP000075884"/>
    </source>
</evidence>
<feature type="compositionally biased region" description="Pro residues" evidence="1">
    <location>
        <begin position="85"/>
        <end position="100"/>
    </location>
</feature>
<accession>A0A182NUD4</accession>
<feature type="signal peptide" evidence="3">
    <location>
        <begin position="1"/>
        <end position="22"/>
    </location>
</feature>
<feature type="compositionally biased region" description="Low complexity" evidence="1">
    <location>
        <begin position="49"/>
        <end position="66"/>
    </location>
</feature>